<sequence length="165" mass="17664">MEAEQARVALDEVRSRDQQVRAELARQHPGRPFILLTVGGYYLAMAGLDFPFPVPLLTLAVGAALLVAGHVAQARRSAGGTVRYRRNAWSPGNLLGTAGWLVGLAGTYALTRLLLQPLVPGGLTSVLGAIPSALVMAAMTRWLYRVAYGRPPLSDPRNPPRTGAR</sequence>
<feature type="transmembrane region" description="Helical" evidence="1">
    <location>
        <begin position="93"/>
        <end position="111"/>
    </location>
</feature>
<organism evidence="2 3">
    <name type="scientific">Plantactinospora veratri</name>
    <dbReference type="NCBI Taxonomy" id="1436122"/>
    <lineage>
        <taxon>Bacteria</taxon>
        <taxon>Bacillati</taxon>
        <taxon>Actinomycetota</taxon>
        <taxon>Actinomycetes</taxon>
        <taxon>Micromonosporales</taxon>
        <taxon>Micromonosporaceae</taxon>
        <taxon>Plantactinospora</taxon>
    </lineage>
</organism>
<reference evidence="2 3" key="1">
    <citation type="submission" date="2024-01" db="EMBL/GenBank/DDBJ databases">
        <title>Genome insights into Plantactinospora veratri sp. nov.</title>
        <authorList>
            <person name="Wang L."/>
        </authorList>
    </citation>
    <scope>NUCLEOTIDE SEQUENCE [LARGE SCALE GENOMIC DNA]</scope>
    <source>
        <strain evidence="2 3">NEAU-FHS4</strain>
    </source>
</reference>
<feature type="transmembrane region" description="Helical" evidence="1">
    <location>
        <begin position="54"/>
        <end position="72"/>
    </location>
</feature>
<dbReference type="Proteomes" id="UP001339911">
    <property type="component" value="Unassembled WGS sequence"/>
</dbReference>
<evidence type="ECO:0000313" key="3">
    <source>
        <dbReference type="Proteomes" id="UP001339911"/>
    </source>
</evidence>
<evidence type="ECO:0008006" key="4">
    <source>
        <dbReference type="Google" id="ProtNLM"/>
    </source>
</evidence>
<accession>A0ABU7SCU4</accession>
<comment type="caution">
    <text evidence="2">The sequence shown here is derived from an EMBL/GenBank/DDBJ whole genome shotgun (WGS) entry which is preliminary data.</text>
</comment>
<protein>
    <recommendedName>
        <fullName evidence="4">Transmembrane protein</fullName>
    </recommendedName>
</protein>
<evidence type="ECO:0000256" key="1">
    <source>
        <dbReference type="SAM" id="Phobius"/>
    </source>
</evidence>
<name>A0ABU7SCU4_9ACTN</name>
<keyword evidence="1" id="KW-0472">Membrane</keyword>
<keyword evidence="3" id="KW-1185">Reference proteome</keyword>
<dbReference type="EMBL" id="JAZGQL010000008">
    <property type="protein sequence ID" value="MEE6307751.1"/>
    <property type="molecule type" value="Genomic_DNA"/>
</dbReference>
<keyword evidence="1" id="KW-1133">Transmembrane helix</keyword>
<proteinExistence type="predicted"/>
<keyword evidence="1" id="KW-0812">Transmembrane</keyword>
<gene>
    <name evidence="2" type="ORF">V1634_13050</name>
</gene>
<dbReference type="RefSeq" id="WP_331208038.1">
    <property type="nucleotide sequence ID" value="NZ_JAZGQL010000008.1"/>
</dbReference>
<evidence type="ECO:0000313" key="2">
    <source>
        <dbReference type="EMBL" id="MEE6307751.1"/>
    </source>
</evidence>
<feature type="transmembrane region" description="Helical" evidence="1">
    <location>
        <begin position="123"/>
        <end position="144"/>
    </location>
</feature>